<organism evidence="2 3">
    <name type="scientific">Natronorubrum halalkaliphilum</name>
    <dbReference type="NCBI Taxonomy" id="2691917"/>
    <lineage>
        <taxon>Archaea</taxon>
        <taxon>Methanobacteriati</taxon>
        <taxon>Methanobacteriota</taxon>
        <taxon>Stenosarchaea group</taxon>
        <taxon>Halobacteria</taxon>
        <taxon>Halobacteriales</taxon>
        <taxon>Natrialbaceae</taxon>
        <taxon>Natronorubrum</taxon>
    </lineage>
</organism>
<feature type="compositionally biased region" description="Acidic residues" evidence="1">
    <location>
        <begin position="13"/>
        <end position="27"/>
    </location>
</feature>
<evidence type="ECO:0000313" key="3">
    <source>
        <dbReference type="Proteomes" id="UP000434101"/>
    </source>
</evidence>
<dbReference type="OrthoDB" id="300423at2157"/>
<dbReference type="InterPro" id="IPR058276">
    <property type="entry name" value="DUF7970"/>
</dbReference>
<sequence length="180" mass="18875">MPDDNRFAGLSEAVDDDGSATNEDDSQPAESAVDADSSGESNPNAASNSGSTKTEFESVAAETDTDSVVDTDATDIDTADSGADTDSDSDSVSASNSSSETSDADDPTAFPFDAAEKKTAYVRPETLDDLEDARALVDAQLRTQHDVRDLTGREFYDAVFRLAAADTDGLIEAVLEARDD</sequence>
<gene>
    <name evidence="2" type="ORF">GS429_10845</name>
</gene>
<evidence type="ECO:0000256" key="1">
    <source>
        <dbReference type="SAM" id="MobiDB-lite"/>
    </source>
</evidence>
<feature type="compositionally biased region" description="Polar residues" evidence="1">
    <location>
        <begin position="38"/>
        <end position="53"/>
    </location>
</feature>
<evidence type="ECO:0000313" key="2">
    <source>
        <dbReference type="EMBL" id="MXV62551.1"/>
    </source>
</evidence>
<comment type="caution">
    <text evidence="2">The sequence shown here is derived from an EMBL/GenBank/DDBJ whole genome shotgun (WGS) entry which is preliminary data.</text>
</comment>
<reference evidence="2 3" key="1">
    <citation type="submission" date="2020-01" db="EMBL/GenBank/DDBJ databases">
        <title>Natronorubrum sp. JWXQ-INN 674 isolated from Inner Mongolia Autonomous Region of China.</title>
        <authorList>
            <person name="Xue Q."/>
        </authorList>
    </citation>
    <scope>NUCLEOTIDE SEQUENCE [LARGE SCALE GENOMIC DNA]</scope>
    <source>
        <strain evidence="2 3">JWXQ-INN-674</strain>
    </source>
</reference>
<feature type="compositionally biased region" description="Low complexity" evidence="1">
    <location>
        <begin position="90"/>
        <end position="113"/>
    </location>
</feature>
<feature type="compositionally biased region" description="Acidic residues" evidence="1">
    <location>
        <begin position="63"/>
        <end position="89"/>
    </location>
</feature>
<keyword evidence="3" id="KW-1185">Reference proteome</keyword>
<protein>
    <submittedName>
        <fullName evidence="2">Uncharacterized protein</fullName>
    </submittedName>
</protein>
<name>A0A6B0VL35_9EURY</name>
<dbReference type="AlphaFoldDB" id="A0A6B0VL35"/>
<dbReference type="EMBL" id="WUYX01000031">
    <property type="protein sequence ID" value="MXV62551.1"/>
    <property type="molecule type" value="Genomic_DNA"/>
</dbReference>
<dbReference type="Proteomes" id="UP000434101">
    <property type="component" value="Unassembled WGS sequence"/>
</dbReference>
<proteinExistence type="predicted"/>
<dbReference type="Pfam" id="PF25925">
    <property type="entry name" value="DUF7970"/>
    <property type="match status" value="1"/>
</dbReference>
<accession>A0A6B0VL35</accession>
<dbReference type="RefSeq" id="WP_160065379.1">
    <property type="nucleotide sequence ID" value="NZ_WUYX01000031.1"/>
</dbReference>
<feature type="region of interest" description="Disordered" evidence="1">
    <location>
        <begin position="1"/>
        <end position="117"/>
    </location>
</feature>